<dbReference type="PANTHER" id="PTHR46224">
    <property type="entry name" value="ANKYRIN REPEAT FAMILY PROTEIN"/>
    <property type="match status" value="1"/>
</dbReference>
<dbReference type="PROSITE" id="PS50088">
    <property type="entry name" value="ANK_REPEAT"/>
    <property type="match status" value="4"/>
</dbReference>
<evidence type="ECO:0000256" key="2">
    <source>
        <dbReference type="PROSITE-ProRule" id="PRU00339"/>
    </source>
</evidence>
<dbReference type="Gene3D" id="1.25.40.10">
    <property type="entry name" value="Tetratricopeptide repeat domain"/>
    <property type="match status" value="1"/>
</dbReference>
<dbReference type="SUPFAM" id="SSF48403">
    <property type="entry name" value="Ankyrin repeat"/>
    <property type="match status" value="1"/>
</dbReference>
<dbReference type="PANTHER" id="PTHR46224:SF53">
    <property type="entry name" value="OS02G0492900 PROTEIN"/>
    <property type="match status" value="1"/>
</dbReference>
<keyword evidence="1" id="KW-0040">ANK repeat</keyword>
<gene>
    <name evidence="3" type="ORF">TRAES_3BF109900090CFD_c1</name>
</gene>
<dbReference type="InterPro" id="IPR051616">
    <property type="entry name" value="Cul2-RING_E3_ligase_SR"/>
</dbReference>
<name>A0A077RQG0_WHEAT</name>
<dbReference type="InterPro" id="IPR002110">
    <property type="entry name" value="Ankyrin_rpt"/>
</dbReference>
<dbReference type="SMART" id="SM00028">
    <property type="entry name" value="TPR"/>
    <property type="match status" value="2"/>
</dbReference>
<protein>
    <submittedName>
        <fullName evidence="3">Uncharacterized protein</fullName>
    </submittedName>
</protein>
<reference evidence="3" key="1">
    <citation type="journal article" date="2014" name="Science">
        <title>Structural and functional partitioning of bread wheat chromosome 3B.</title>
        <authorList>
            <person name="Choulet F."/>
            <person name="Alberti A."/>
            <person name="Theil S."/>
            <person name="Glover N."/>
            <person name="Barbe V."/>
            <person name="Daron J."/>
            <person name="Pingault L."/>
            <person name="Sourdille P."/>
            <person name="Couloux A."/>
            <person name="Paux E."/>
            <person name="Leroy P."/>
            <person name="Mangenot S."/>
            <person name="Guilhot N."/>
            <person name="Le Gouis J."/>
            <person name="Balfourier F."/>
            <person name="Alaux M."/>
            <person name="Jamilloux V."/>
            <person name="Poulain J."/>
            <person name="Durand C."/>
            <person name="Bellec A."/>
            <person name="Gaspin C."/>
            <person name="Safar J."/>
            <person name="Dolezel J."/>
            <person name="Rogers J."/>
            <person name="Vandepoele K."/>
            <person name="Aury J.M."/>
            <person name="Mayer K."/>
            <person name="Berges H."/>
            <person name="Quesneville H."/>
            <person name="Wincker P."/>
            <person name="Feuillet C."/>
        </authorList>
    </citation>
    <scope>NUCLEOTIDE SEQUENCE</scope>
</reference>
<dbReference type="Pfam" id="PF13637">
    <property type="entry name" value="Ank_4"/>
    <property type="match status" value="1"/>
</dbReference>
<feature type="repeat" description="ANK" evidence="1">
    <location>
        <begin position="91"/>
        <end position="123"/>
    </location>
</feature>
<proteinExistence type="predicted"/>
<feature type="repeat" description="ANK" evidence="1">
    <location>
        <begin position="188"/>
        <end position="220"/>
    </location>
</feature>
<evidence type="ECO:0000256" key="1">
    <source>
        <dbReference type="PROSITE-ProRule" id="PRU00023"/>
    </source>
</evidence>
<evidence type="ECO:0000313" key="3">
    <source>
        <dbReference type="EMBL" id="CDM81760.1"/>
    </source>
</evidence>
<dbReference type="Gene3D" id="1.25.40.20">
    <property type="entry name" value="Ankyrin repeat-containing domain"/>
    <property type="match status" value="1"/>
</dbReference>
<dbReference type="AlphaFoldDB" id="A0A077RQG0"/>
<dbReference type="SMART" id="SM00248">
    <property type="entry name" value="ANK"/>
    <property type="match status" value="7"/>
</dbReference>
<dbReference type="HOGENOM" id="CLU_000134_44_6_1"/>
<keyword evidence="2" id="KW-0802">TPR repeat</keyword>
<feature type="repeat" description="TPR" evidence="2">
    <location>
        <begin position="348"/>
        <end position="381"/>
    </location>
</feature>
<dbReference type="InterPro" id="IPR019734">
    <property type="entry name" value="TPR_rpt"/>
</dbReference>
<dbReference type="PROSITE" id="PS50297">
    <property type="entry name" value="ANK_REP_REGION"/>
    <property type="match status" value="3"/>
</dbReference>
<dbReference type="SUPFAM" id="SSF48452">
    <property type="entry name" value="TPR-like"/>
    <property type="match status" value="1"/>
</dbReference>
<feature type="repeat" description="ANK" evidence="1">
    <location>
        <begin position="56"/>
        <end position="90"/>
    </location>
</feature>
<dbReference type="InterPro" id="IPR011990">
    <property type="entry name" value="TPR-like_helical_dom_sf"/>
</dbReference>
<dbReference type="PROSITE" id="PS50005">
    <property type="entry name" value="TPR"/>
    <property type="match status" value="1"/>
</dbReference>
<organism evidence="3">
    <name type="scientific">Triticum aestivum</name>
    <name type="common">Wheat</name>
    <dbReference type="NCBI Taxonomy" id="4565"/>
    <lineage>
        <taxon>Eukaryota</taxon>
        <taxon>Viridiplantae</taxon>
        <taxon>Streptophyta</taxon>
        <taxon>Embryophyta</taxon>
        <taxon>Tracheophyta</taxon>
        <taxon>Spermatophyta</taxon>
        <taxon>Magnoliopsida</taxon>
        <taxon>Liliopsida</taxon>
        <taxon>Poales</taxon>
        <taxon>Poaceae</taxon>
        <taxon>BOP clade</taxon>
        <taxon>Pooideae</taxon>
        <taxon>Triticodae</taxon>
        <taxon>Triticeae</taxon>
        <taxon>Triticinae</taxon>
        <taxon>Triticum</taxon>
    </lineage>
</organism>
<dbReference type="Pfam" id="PF12796">
    <property type="entry name" value="Ank_2"/>
    <property type="match status" value="2"/>
</dbReference>
<accession>A0A077RQG0</accession>
<sequence>MVRKLDGGRGRLAEAVEAVKDHGAGALHLAASGQNLEVCEYLVEDVGVNVDAVDEAGRTPLVWAIIVKGGQVDIVKYLLDHGANPDNADRTGITPLHEAVERGHCEVVELLLSRGAYVDPFSTIDGTPLHVAAEHKQEWAMKILLDHHADCNKILRGFLTPLNIAIESRSVKCVKLLVKAGADVKGPRNATPLQGAARLGLTDALKCLLDAGADPNDRDEHGHWPIQLAAYFGTRKDVEILFGVTSRIPAVHDWSVDGIISYVKAQPKLEDLPLSKMTVAELKKEGSKAMYKQDYKAALEIYNMAITLDHDNIDPVIIGNRGFCRLILHRDGALNDAQICRQIQPDCPHACWLEGYSYLLLQEFEKACDSFLDAVKLDPGHVGIEKALREALRLLTESDADKKNGVEGPGYRPVYLYH</sequence>
<dbReference type="EMBL" id="HG670306">
    <property type="protein sequence ID" value="CDM81760.1"/>
    <property type="molecule type" value="Genomic_DNA"/>
</dbReference>
<dbReference type="InterPro" id="IPR036770">
    <property type="entry name" value="Ankyrin_rpt-contain_sf"/>
</dbReference>
<dbReference type="ExpressionAtlas" id="A0A077RQG0">
    <property type="expression patterns" value="baseline"/>
</dbReference>
<feature type="repeat" description="ANK" evidence="1">
    <location>
        <begin position="160"/>
        <end position="189"/>
    </location>
</feature>
<dbReference type="PRINTS" id="PR01415">
    <property type="entry name" value="ANKYRIN"/>
</dbReference>